<keyword evidence="3" id="KW-1185">Reference proteome</keyword>
<feature type="region of interest" description="Disordered" evidence="1">
    <location>
        <begin position="116"/>
        <end position="140"/>
    </location>
</feature>
<feature type="region of interest" description="Disordered" evidence="1">
    <location>
        <begin position="182"/>
        <end position="303"/>
    </location>
</feature>
<evidence type="ECO:0008006" key="4">
    <source>
        <dbReference type="Google" id="ProtNLM"/>
    </source>
</evidence>
<feature type="compositionally biased region" description="Polar residues" evidence="1">
    <location>
        <begin position="208"/>
        <end position="218"/>
    </location>
</feature>
<accession>A0ABQ7J9H0</accession>
<feature type="compositionally biased region" description="Basic and acidic residues" evidence="1">
    <location>
        <begin position="253"/>
        <end position="274"/>
    </location>
</feature>
<reference evidence="2 3" key="1">
    <citation type="journal article" date="2020" name="bioRxiv">
        <title>Metabolic contributions of an alphaproteobacterial endosymbiont in the apicomplexan Cardiosporidium cionae.</title>
        <authorList>
            <person name="Hunter E.S."/>
            <person name="Paight C.J."/>
            <person name="Lane C.E."/>
        </authorList>
    </citation>
    <scope>NUCLEOTIDE SEQUENCE [LARGE SCALE GENOMIC DNA]</scope>
    <source>
        <strain evidence="2">ESH_2018</strain>
    </source>
</reference>
<proteinExistence type="predicted"/>
<feature type="compositionally biased region" description="Basic and acidic residues" evidence="1">
    <location>
        <begin position="118"/>
        <end position="140"/>
    </location>
</feature>
<evidence type="ECO:0000313" key="2">
    <source>
        <dbReference type="EMBL" id="KAF8820606.1"/>
    </source>
</evidence>
<protein>
    <recommendedName>
        <fullName evidence="4">Eukaryotic translation initiation factor 3 subunit A</fullName>
    </recommendedName>
</protein>
<dbReference type="Proteomes" id="UP000823046">
    <property type="component" value="Unassembled WGS sequence"/>
</dbReference>
<comment type="caution">
    <text evidence="2">The sequence shown here is derived from an EMBL/GenBank/DDBJ whole genome shotgun (WGS) entry which is preliminary data.</text>
</comment>
<organism evidence="2 3">
    <name type="scientific">Cardiosporidium cionae</name>
    <dbReference type="NCBI Taxonomy" id="476202"/>
    <lineage>
        <taxon>Eukaryota</taxon>
        <taxon>Sar</taxon>
        <taxon>Alveolata</taxon>
        <taxon>Apicomplexa</taxon>
        <taxon>Aconoidasida</taxon>
        <taxon>Nephromycida</taxon>
        <taxon>Cardiosporidium</taxon>
    </lineage>
</organism>
<feature type="non-terminal residue" evidence="2">
    <location>
        <position position="1"/>
    </location>
</feature>
<dbReference type="PANTHER" id="PTHR14005:SF0">
    <property type="entry name" value="EUKARYOTIC TRANSLATION INITIATION FACTOR 3 SUBUNIT A"/>
    <property type="match status" value="1"/>
</dbReference>
<dbReference type="PANTHER" id="PTHR14005">
    <property type="entry name" value="EUKARYOTIC TRANSLATION INITIATION FACTOR 3, THETA SUBUNIT"/>
    <property type="match status" value="1"/>
</dbReference>
<name>A0ABQ7J9H0_9APIC</name>
<feature type="compositionally biased region" description="Polar residues" evidence="1">
    <location>
        <begin position="279"/>
        <end position="303"/>
    </location>
</feature>
<feature type="compositionally biased region" description="Basic and acidic residues" evidence="1">
    <location>
        <begin position="182"/>
        <end position="193"/>
    </location>
</feature>
<sequence length="303" mass="35843">EWLERIRLRRLEAKKMDHFIRACRQEELPLLDNWQENMLNKDTEILLELQSKHEKEHKEAYDEALREKQIFQVAISGKNEWIEEQLKTRRVAYEEAFAIQKKRILAQLKTSKIKRARERKEAYERQKREDADAQEKEEEERKQREALELEKQLKEEKRRKLDEIQEKQRLKELEIEEREKNRGNLTKREDDFSIWRSSAASGGPPQGRPTSEATTAAEVSSKPKFLRGISAANREERERNVVQPREMATGDEGSWRTEGKVGEERRPTSKEVFRRKGGSAQTNGVRETSDDAFSNLRSQGNRR</sequence>
<evidence type="ECO:0000313" key="3">
    <source>
        <dbReference type="Proteomes" id="UP000823046"/>
    </source>
</evidence>
<evidence type="ECO:0000256" key="1">
    <source>
        <dbReference type="SAM" id="MobiDB-lite"/>
    </source>
</evidence>
<gene>
    <name evidence="2" type="ORF">IE077_004457</name>
</gene>
<dbReference type="InterPro" id="IPR027512">
    <property type="entry name" value="EIF3A"/>
</dbReference>
<dbReference type="EMBL" id="JADAQX010000344">
    <property type="protein sequence ID" value="KAF8820606.1"/>
    <property type="molecule type" value="Genomic_DNA"/>
</dbReference>